<comment type="caution">
    <text evidence="1">The sequence shown here is derived from an EMBL/GenBank/DDBJ whole genome shotgun (WGS) entry which is preliminary data.</text>
</comment>
<keyword evidence="2" id="KW-1185">Reference proteome</keyword>
<accession>A0A163GGL7</accession>
<gene>
    <name evidence="1" type="ORF">AWU65_02995</name>
</gene>
<dbReference type="AlphaFoldDB" id="A0A163GGL7"/>
<evidence type="ECO:0000313" key="1">
    <source>
        <dbReference type="EMBL" id="KZS44961.1"/>
    </source>
</evidence>
<protein>
    <submittedName>
        <fullName evidence="1">Uncharacterized protein</fullName>
    </submittedName>
</protein>
<sequence>MEGQLSFIVEDNSLLITDKEVVTCHDKFKDMELFIEQPDPFIEASKKFFFIEEGEQIELDELILPIIEEEKESMSFQEIVKILKDSSKYTILMFDDLTGFPISIQITLSKAAIASFAQYPEALYLDYRVKRRRTNSQFVFLPNKSFIIWDGHIDVDTNMWGKWTRPSVASINVRRSKYNKLDKQYLVDGVNSTEQQPIIEYLPMNAIA</sequence>
<reference evidence="1" key="1">
    <citation type="journal article" date="2016" name="Genome Announc.">
        <title>Draft genomes of two strains of Paenibacillus glucanolyticus with capability to degrade lignocellulose.</title>
        <authorList>
            <person name="Mathews S.L."/>
            <person name="Pawlak J."/>
            <person name="Grunden A.M."/>
        </authorList>
    </citation>
    <scope>NUCLEOTIDE SEQUENCE [LARGE SCALE GENOMIC DNA]</scope>
    <source>
        <strain evidence="1">SLM1</strain>
    </source>
</reference>
<dbReference type="Proteomes" id="UP000076796">
    <property type="component" value="Unassembled WGS sequence"/>
</dbReference>
<name>A0A163GGL7_9BACL</name>
<organism evidence="1 2">
    <name type="scientific">Paenibacillus glucanolyticus</name>
    <dbReference type="NCBI Taxonomy" id="59843"/>
    <lineage>
        <taxon>Bacteria</taxon>
        <taxon>Bacillati</taxon>
        <taxon>Bacillota</taxon>
        <taxon>Bacilli</taxon>
        <taxon>Bacillales</taxon>
        <taxon>Paenibacillaceae</taxon>
        <taxon>Paenibacillus</taxon>
    </lineage>
</organism>
<proteinExistence type="predicted"/>
<dbReference type="RefSeq" id="WP_063477465.1">
    <property type="nucleotide sequence ID" value="NZ_JBCMWP010000019.1"/>
</dbReference>
<dbReference type="OrthoDB" id="9974376at2"/>
<dbReference type="EMBL" id="LWMH01000001">
    <property type="protein sequence ID" value="KZS44961.1"/>
    <property type="molecule type" value="Genomic_DNA"/>
</dbReference>
<evidence type="ECO:0000313" key="2">
    <source>
        <dbReference type="Proteomes" id="UP000076796"/>
    </source>
</evidence>